<evidence type="ECO:0000256" key="1">
    <source>
        <dbReference type="SAM" id="MobiDB-lite"/>
    </source>
</evidence>
<name>A0A9P8QFG4_9HYPO</name>
<gene>
    <name evidence="3" type="ORF">Trco_008391</name>
</gene>
<keyword evidence="2" id="KW-0472">Membrane</keyword>
<dbReference type="EMBL" id="JAIWOZ010000007">
    <property type="protein sequence ID" value="KAH6603616.1"/>
    <property type="molecule type" value="Genomic_DNA"/>
</dbReference>
<keyword evidence="4" id="KW-1185">Reference proteome</keyword>
<comment type="caution">
    <text evidence="3">The sequence shown here is derived from an EMBL/GenBank/DDBJ whole genome shotgun (WGS) entry which is preliminary data.</text>
</comment>
<keyword evidence="2" id="KW-0812">Transmembrane</keyword>
<feature type="compositionally biased region" description="Pro residues" evidence="1">
    <location>
        <begin position="18"/>
        <end position="32"/>
    </location>
</feature>
<reference evidence="3" key="1">
    <citation type="submission" date="2021-08" db="EMBL/GenBank/DDBJ databases">
        <title>Chromosome-Level Trichoderma cornu-damae using Hi-C Data.</title>
        <authorList>
            <person name="Kim C.S."/>
        </authorList>
    </citation>
    <scope>NUCLEOTIDE SEQUENCE</scope>
    <source>
        <strain evidence="3">KA19-0412C</strain>
    </source>
</reference>
<feature type="transmembrane region" description="Helical" evidence="2">
    <location>
        <begin position="73"/>
        <end position="94"/>
    </location>
</feature>
<dbReference type="AlphaFoldDB" id="A0A9P8QFG4"/>
<evidence type="ECO:0000256" key="2">
    <source>
        <dbReference type="SAM" id="Phobius"/>
    </source>
</evidence>
<feature type="compositionally biased region" description="Basic and acidic residues" evidence="1">
    <location>
        <begin position="131"/>
        <end position="150"/>
    </location>
</feature>
<proteinExistence type="predicted"/>
<evidence type="ECO:0000313" key="4">
    <source>
        <dbReference type="Proteomes" id="UP000827724"/>
    </source>
</evidence>
<organism evidence="3 4">
    <name type="scientific">Trichoderma cornu-damae</name>
    <dbReference type="NCBI Taxonomy" id="654480"/>
    <lineage>
        <taxon>Eukaryota</taxon>
        <taxon>Fungi</taxon>
        <taxon>Dikarya</taxon>
        <taxon>Ascomycota</taxon>
        <taxon>Pezizomycotina</taxon>
        <taxon>Sordariomycetes</taxon>
        <taxon>Hypocreomycetidae</taxon>
        <taxon>Hypocreales</taxon>
        <taxon>Hypocreaceae</taxon>
        <taxon>Trichoderma</taxon>
    </lineage>
</organism>
<accession>A0A9P8QFG4</accession>
<feature type="region of interest" description="Disordered" evidence="1">
    <location>
        <begin position="7"/>
        <end position="38"/>
    </location>
</feature>
<dbReference type="OrthoDB" id="5091134at2759"/>
<protein>
    <submittedName>
        <fullName evidence="3">Uncharacterized protein</fullName>
    </submittedName>
</protein>
<sequence length="150" mass="16182">MVVVALFGVDPDPDFPKNSPPRPSRFPSPSPSPTDIIAGAASSMASPASTDGGNGLLSVAEDGTSGDKILRGFLIGVAIGIALSLVLCCWLPCLRKGSPRMWLRRRNGHIRRRLGEPEVEASVSQNWPQRRSWDVGEDESHVSHDEVRSN</sequence>
<evidence type="ECO:0000313" key="3">
    <source>
        <dbReference type="EMBL" id="KAH6603616.1"/>
    </source>
</evidence>
<keyword evidence="2" id="KW-1133">Transmembrane helix</keyword>
<feature type="region of interest" description="Disordered" evidence="1">
    <location>
        <begin position="117"/>
        <end position="150"/>
    </location>
</feature>
<dbReference type="Proteomes" id="UP000827724">
    <property type="component" value="Unassembled WGS sequence"/>
</dbReference>